<dbReference type="Proteomes" id="UP001235939">
    <property type="component" value="Chromosome 23"/>
</dbReference>
<organism evidence="2 3">
    <name type="scientific">Cordylochernes scorpioides</name>
    <dbReference type="NCBI Taxonomy" id="51811"/>
    <lineage>
        <taxon>Eukaryota</taxon>
        <taxon>Metazoa</taxon>
        <taxon>Ecdysozoa</taxon>
        <taxon>Arthropoda</taxon>
        <taxon>Chelicerata</taxon>
        <taxon>Arachnida</taxon>
        <taxon>Pseudoscorpiones</taxon>
        <taxon>Cheliferoidea</taxon>
        <taxon>Chernetidae</taxon>
        <taxon>Cordylochernes</taxon>
    </lineage>
</organism>
<evidence type="ECO:0000313" key="3">
    <source>
        <dbReference type="Proteomes" id="UP001235939"/>
    </source>
</evidence>
<accession>A0ABY6LRE0</accession>
<gene>
    <name evidence="2" type="ORF">LAZ67_23001014</name>
</gene>
<feature type="region of interest" description="Disordered" evidence="1">
    <location>
        <begin position="1"/>
        <end position="32"/>
    </location>
</feature>
<feature type="non-terminal residue" evidence="2">
    <location>
        <position position="1"/>
    </location>
</feature>
<evidence type="ECO:0000256" key="1">
    <source>
        <dbReference type="SAM" id="MobiDB-lite"/>
    </source>
</evidence>
<feature type="compositionally biased region" description="Polar residues" evidence="1">
    <location>
        <begin position="13"/>
        <end position="24"/>
    </location>
</feature>
<reference evidence="2 3" key="1">
    <citation type="submission" date="2022-03" db="EMBL/GenBank/DDBJ databases">
        <title>A chromosomal length assembly of Cordylochernes scorpioides.</title>
        <authorList>
            <person name="Zeh D."/>
            <person name="Zeh J."/>
        </authorList>
    </citation>
    <scope>NUCLEOTIDE SEQUENCE [LARGE SCALE GENOMIC DNA]</scope>
    <source>
        <strain evidence="2">IN4F17</strain>
        <tissue evidence="2">Whole Body</tissue>
    </source>
</reference>
<evidence type="ECO:0000313" key="2">
    <source>
        <dbReference type="EMBL" id="UYV83439.1"/>
    </source>
</evidence>
<proteinExistence type="predicted"/>
<name>A0ABY6LRE0_9ARAC</name>
<protein>
    <submittedName>
        <fullName evidence="2">Uncharacterized protein</fullName>
    </submittedName>
</protein>
<keyword evidence="3" id="KW-1185">Reference proteome</keyword>
<sequence length="90" mass="10103">MEDEEMESPEMSQCFTSTGDNTTGDCEPRTFQRSPEPVFFLLIPSTRGTGHDNHGGVPFEHKAHDLLCRGCKASRISKKWPSELTGRSQF</sequence>
<dbReference type="EMBL" id="CP092885">
    <property type="protein sequence ID" value="UYV83439.1"/>
    <property type="molecule type" value="Genomic_DNA"/>
</dbReference>